<keyword evidence="12 17" id="KW-0456">Lyase</keyword>
<feature type="binding site" evidence="17">
    <location>
        <position position="358"/>
    </location>
    <ligand>
        <name>(6S)-NADPHX</name>
        <dbReference type="ChEBI" id="CHEBI:64076"/>
    </ligand>
</feature>
<feature type="binding site" evidence="18">
    <location>
        <position position="155"/>
    </location>
    <ligand>
        <name>K(+)</name>
        <dbReference type="ChEBI" id="CHEBI:29103"/>
    </ligand>
</feature>
<dbReference type="EC" id="5.1.99.6" evidence="19"/>
<keyword evidence="7 17" id="KW-0067">ATP-binding</keyword>
<accession>A0ABX9VK00</accession>
<evidence type="ECO:0000256" key="8">
    <source>
        <dbReference type="ARBA" id="ARBA00022857"/>
    </source>
</evidence>
<evidence type="ECO:0000256" key="11">
    <source>
        <dbReference type="ARBA" id="ARBA00023235"/>
    </source>
</evidence>
<dbReference type="EMBL" id="RFLX01000007">
    <property type="protein sequence ID" value="RMI24856.1"/>
    <property type="molecule type" value="Genomic_DNA"/>
</dbReference>
<evidence type="ECO:0000256" key="5">
    <source>
        <dbReference type="ARBA" id="ARBA00022723"/>
    </source>
</evidence>
<sequence>MTPPPPTLSLLTPDEMARVDRAAIAGGASGLALMHAAGAAVARVLRRRFRPCRLLVLAGPGNNGGDGYVVARLLEREGWPVSVAALAPPRPGSDAALAAAEWRGPVLPFTPETLARAQLVVDALFGAGLSRDLDGSAAAALQAVRVPLVAVDVPSGLDGATGQPRGFAPQAALTVTFGRLKPGHLLLPGRALCGEVVLADIGLPEAALNSIEARAFRNAPGLWRLPERGAQDHKFSHGHVTIPGGAAMPGAARLAAMAARRIGAGLVTLAAEDAATATLFRQGEPGLLVAAPPPEDLLADERRNVWVLGPGLPPRPETLALLRRAVEAGRGVVADGGALTAAAGQPHTLQGAAILTPHAGEFAKVFGALRRDRLAAARMAAAVTGAVVVLKGSDSIIAAPDGRAAINHNAPPALATAGSGDVLAGLAGGLLAQRLPPFEAACAAAWLHGQAATLALAGAAPGTPLVAEDLLPQLRAAWIAATR</sequence>
<dbReference type="SUPFAM" id="SSF64153">
    <property type="entry name" value="YjeF N-terminal domain-like"/>
    <property type="match status" value="1"/>
</dbReference>
<evidence type="ECO:0000313" key="23">
    <source>
        <dbReference type="Proteomes" id="UP000274097"/>
    </source>
</evidence>
<feature type="binding site" evidence="18">
    <location>
        <position position="122"/>
    </location>
    <ligand>
        <name>K(+)</name>
        <dbReference type="ChEBI" id="CHEBI:29103"/>
    </ligand>
</feature>
<feature type="domain" description="YjeF C-terminal" evidence="20">
    <location>
        <begin position="217"/>
        <end position="481"/>
    </location>
</feature>
<keyword evidence="9 18" id="KW-0630">Potassium</keyword>
<evidence type="ECO:0000256" key="17">
    <source>
        <dbReference type="HAMAP-Rule" id="MF_01965"/>
    </source>
</evidence>
<dbReference type="PROSITE" id="PS51385">
    <property type="entry name" value="YJEF_N"/>
    <property type="match status" value="1"/>
</dbReference>
<dbReference type="InterPro" id="IPR030677">
    <property type="entry name" value="Nnr"/>
</dbReference>
<comment type="subunit">
    <text evidence="17">Homotetramer.</text>
</comment>
<comment type="caution">
    <text evidence="18">Lacks conserved residue(s) required for the propagation of feature annotation.</text>
</comment>
<organism evidence="22 23">
    <name type="scientific">Teichococcus wenyumeiae</name>
    <dbReference type="NCBI Taxonomy" id="2478470"/>
    <lineage>
        <taxon>Bacteria</taxon>
        <taxon>Pseudomonadati</taxon>
        <taxon>Pseudomonadota</taxon>
        <taxon>Alphaproteobacteria</taxon>
        <taxon>Acetobacterales</taxon>
        <taxon>Roseomonadaceae</taxon>
        <taxon>Roseomonas</taxon>
    </lineage>
</organism>
<dbReference type="Gene3D" id="3.40.50.10260">
    <property type="entry name" value="YjeF N-terminal domain"/>
    <property type="match status" value="1"/>
</dbReference>
<dbReference type="NCBIfam" id="TIGR00196">
    <property type="entry name" value="yjeF_cterm"/>
    <property type="match status" value="1"/>
</dbReference>
<dbReference type="Pfam" id="PF01256">
    <property type="entry name" value="Carb_kinase"/>
    <property type="match status" value="1"/>
</dbReference>
<comment type="similarity">
    <text evidence="18">Belongs to the NnrE/AIBP family.</text>
</comment>
<evidence type="ECO:0000256" key="15">
    <source>
        <dbReference type="ARBA" id="ARBA00048238"/>
    </source>
</evidence>
<dbReference type="PANTHER" id="PTHR12592:SF0">
    <property type="entry name" value="ATP-DEPENDENT (S)-NAD(P)H-HYDRATE DEHYDRATASE"/>
    <property type="match status" value="1"/>
</dbReference>
<dbReference type="PANTHER" id="PTHR12592">
    <property type="entry name" value="ATP-DEPENDENT (S)-NAD(P)H-HYDRATE DEHYDRATASE FAMILY MEMBER"/>
    <property type="match status" value="1"/>
</dbReference>
<comment type="cofactor">
    <cofactor evidence="18 19">
        <name>K(+)</name>
        <dbReference type="ChEBI" id="CHEBI:29103"/>
    </cofactor>
    <text evidence="18 19">Binds 1 potassium ion per subunit.</text>
</comment>
<dbReference type="RefSeq" id="WP_122140009.1">
    <property type="nucleotide sequence ID" value="NZ_RFLX01000007.1"/>
</dbReference>
<comment type="catalytic activity">
    <reaction evidence="16 17 19">
        <text>(6S)-NADPHX + ADP = AMP + phosphate + NADPH + H(+)</text>
        <dbReference type="Rhea" id="RHEA:32235"/>
        <dbReference type="ChEBI" id="CHEBI:15378"/>
        <dbReference type="ChEBI" id="CHEBI:43474"/>
        <dbReference type="ChEBI" id="CHEBI:57783"/>
        <dbReference type="ChEBI" id="CHEBI:64076"/>
        <dbReference type="ChEBI" id="CHEBI:456215"/>
        <dbReference type="ChEBI" id="CHEBI:456216"/>
        <dbReference type="EC" id="4.2.1.136"/>
    </reaction>
</comment>
<protein>
    <recommendedName>
        <fullName evidence="19">Bifunctional NAD(P)H-hydrate repair enzyme</fullName>
    </recommendedName>
    <alternativeName>
        <fullName evidence="19">Nicotinamide nucleotide repair protein</fullName>
    </alternativeName>
    <domain>
        <recommendedName>
            <fullName evidence="19">ADP-dependent (S)-NAD(P)H-hydrate dehydratase</fullName>
            <ecNumber evidence="19">4.2.1.136</ecNumber>
        </recommendedName>
        <alternativeName>
            <fullName evidence="19">ADP-dependent NAD(P)HX dehydratase</fullName>
        </alternativeName>
    </domain>
    <domain>
        <recommendedName>
            <fullName evidence="19">NAD(P)H-hydrate epimerase</fullName>
            <ecNumber evidence="19">5.1.99.6</ecNumber>
        </recommendedName>
    </domain>
</protein>
<gene>
    <name evidence="18" type="primary">nnrE</name>
    <name evidence="17" type="synonym">nnrD</name>
    <name evidence="22" type="ORF">EBE87_12000</name>
</gene>
<evidence type="ECO:0000256" key="10">
    <source>
        <dbReference type="ARBA" id="ARBA00023027"/>
    </source>
</evidence>
<feature type="binding site" evidence="18">
    <location>
        <begin position="126"/>
        <end position="132"/>
    </location>
    <ligand>
        <name>(6S)-NADPHX</name>
        <dbReference type="ChEBI" id="CHEBI:64076"/>
    </ligand>
</feature>
<dbReference type="InterPro" id="IPR029056">
    <property type="entry name" value="Ribokinase-like"/>
</dbReference>
<name>A0ABX9VK00_9PROT</name>
<comment type="cofactor">
    <cofactor evidence="17">
        <name>Mg(2+)</name>
        <dbReference type="ChEBI" id="CHEBI:18420"/>
    </cofactor>
</comment>
<feature type="domain" description="YjeF N-terminal" evidence="21">
    <location>
        <begin position="16"/>
        <end position="209"/>
    </location>
</feature>
<evidence type="ECO:0000256" key="4">
    <source>
        <dbReference type="ARBA" id="ARBA00009524"/>
    </source>
</evidence>
<keyword evidence="23" id="KW-1185">Reference proteome</keyword>
<dbReference type="HAMAP" id="MF_01965">
    <property type="entry name" value="NADHX_dehydratase"/>
    <property type="match status" value="1"/>
</dbReference>
<comment type="catalytic activity">
    <reaction evidence="2 18 19">
        <text>(6R)-NADPHX = (6S)-NADPHX</text>
        <dbReference type="Rhea" id="RHEA:32227"/>
        <dbReference type="ChEBI" id="CHEBI:64076"/>
        <dbReference type="ChEBI" id="CHEBI:64077"/>
        <dbReference type="EC" id="5.1.99.6"/>
    </reaction>
</comment>
<dbReference type="CDD" id="cd01171">
    <property type="entry name" value="YXKO-related"/>
    <property type="match status" value="1"/>
</dbReference>
<evidence type="ECO:0000256" key="1">
    <source>
        <dbReference type="ARBA" id="ARBA00000013"/>
    </source>
</evidence>
<evidence type="ECO:0000256" key="9">
    <source>
        <dbReference type="ARBA" id="ARBA00022958"/>
    </source>
</evidence>
<feature type="binding site" evidence="18">
    <location>
        <position position="152"/>
    </location>
    <ligand>
        <name>(6S)-NADPHX</name>
        <dbReference type="ChEBI" id="CHEBI:64076"/>
    </ligand>
</feature>
<dbReference type="EC" id="4.2.1.136" evidence="19"/>
<keyword evidence="13" id="KW-0511">Multifunctional enzyme</keyword>
<keyword evidence="10 17" id="KW-0520">NAD</keyword>
<comment type="catalytic activity">
    <reaction evidence="15 17 19">
        <text>(6S)-NADHX + ADP = AMP + phosphate + NADH + H(+)</text>
        <dbReference type="Rhea" id="RHEA:32223"/>
        <dbReference type="ChEBI" id="CHEBI:15378"/>
        <dbReference type="ChEBI" id="CHEBI:43474"/>
        <dbReference type="ChEBI" id="CHEBI:57945"/>
        <dbReference type="ChEBI" id="CHEBI:64074"/>
        <dbReference type="ChEBI" id="CHEBI:456215"/>
        <dbReference type="ChEBI" id="CHEBI:456216"/>
        <dbReference type="EC" id="4.2.1.136"/>
    </reaction>
</comment>
<comment type="function">
    <text evidence="14 19">Bifunctional enzyme that catalyzes the epimerization of the S- and R-forms of NAD(P)HX and the dehydration of the S-form of NAD(P)HX at the expense of ADP, which is converted to AMP. This allows the repair of both epimers of NAD(P)HX, a damaged form of NAD(P)H that is a result of enzymatic or heat-dependent hydration.</text>
</comment>
<evidence type="ECO:0000256" key="7">
    <source>
        <dbReference type="ARBA" id="ARBA00022840"/>
    </source>
</evidence>
<comment type="caution">
    <text evidence="22">The sequence shown here is derived from an EMBL/GenBank/DDBJ whole genome shotgun (WGS) entry which is preliminary data.</text>
</comment>
<feature type="binding site" evidence="17">
    <location>
        <begin position="391"/>
        <end position="395"/>
    </location>
    <ligand>
        <name>AMP</name>
        <dbReference type="ChEBI" id="CHEBI:456215"/>
    </ligand>
</feature>
<keyword evidence="6 17" id="KW-0547">Nucleotide-binding</keyword>
<comment type="similarity">
    <text evidence="3 19">In the N-terminal section; belongs to the NnrE/AIBP family.</text>
</comment>
<evidence type="ECO:0000256" key="3">
    <source>
        <dbReference type="ARBA" id="ARBA00006001"/>
    </source>
</evidence>
<evidence type="ECO:0000313" key="22">
    <source>
        <dbReference type="EMBL" id="RMI24856.1"/>
    </source>
</evidence>
<evidence type="ECO:0000256" key="16">
    <source>
        <dbReference type="ARBA" id="ARBA00049209"/>
    </source>
</evidence>
<dbReference type="InterPro" id="IPR000631">
    <property type="entry name" value="CARKD"/>
</dbReference>
<comment type="similarity">
    <text evidence="17">Belongs to the NnrD/CARKD family.</text>
</comment>
<evidence type="ECO:0000259" key="20">
    <source>
        <dbReference type="PROSITE" id="PS51383"/>
    </source>
</evidence>
<comment type="function">
    <text evidence="17">Catalyzes the dehydration of the S-form of NAD(P)HX at the expense of ADP, which is converted to AMP. Together with NAD(P)HX epimerase, which catalyzes the epimerization of the S- and R-forms, the enzyme allows the repair of both epimers of NAD(P)HX, a damaged form of NAD(P)H that is a result of enzymatic or heat-dependent hydration.</text>
</comment>
<feature type="binding site" evidence="18">
    <location>
        <begin position="62"/>
        <end position="66"/>
    </location>
    <ligand>
        <name>(6S)-NADPHX</name>
        <dbReference type="ChEBI" id="CHEBI:64076"/>
    </ligand>
</feature>
<feature type="binding site" evidence="17">
    <location>
        <position position="251"/>
    </location>
    <ligand>
        <name>(6S)-NADPHX</name>
        <dbReference type="ChEBI" id="CHEBI:64076"/>
    </ligand>
</feature>
<dbReference type="Gene3D" id="3.40.1190.20">
    <property type="match status" value="1"/>
</dbReference>
<dbReference type="NCBIfam" id="TIGR00197">
    <property type="entry name" value="yjeF_nterm"/>
    <property type="match status" value="1"/>
</dbReference>
<feature type="binding site" evidence="17">
    <location>
        <position position="420"/>
    </location>
    <ligand>
        <name>AMP</name>
        <dbReference type="ChEBI" id="CHEBI:456215"/>
    </ligand>
</feature>
<evidence type="ECO:0000256" key="6">
    <source>
        <dbReference type="ARBA" id="ARBA00022741"/>
    </source>
</evidence>
<dbReference type="Pfam" id="PF03853">
    <property type="entry name" value="YjeF_N"/>
    <property type="match status" value="1"/>
</dbReference>
<proteinExistence type="inferred from homology"/>
<evidence type="ECO:0000256" key="12">
    <source>
        <dbReference type="ARBA" id="ARBA00023239"/>
    </source>
</evidence>
<dbReference type="PROSITE" id="PS51383">
    <property type="entry name" value="YJEF_C_3"/>
    <property type="match status" value="1"/>
</dbReference>
<feature type="binding site" evidence="17">
    <location>
        <position position="311"/>
    </location>
    <ligand>
        <name>(6S)-NADPHX</name>
        <dbReference type="ChEBI" id="CHEBI:64076"/>
    </ligand>
</feature>
<evidence type="ECO:0000256" key="13">
    <source>
        <dbReference type="ARBA" id="ARBA00023268"/>
    </source>
</evidence>
<evidence type="ECO:0000256" key="2">
    <source>
        <dbReference type="ARBA" id="ARBA00000909"/>
    </source>
</evidence>
<comment type="function">
    <text evidence="18">Catalyzes the epimerization of the S- and R-forms of NAD(P)HX, a damaged form of NAD(P)H that is a result of enzymatic or heat-dependent hydration. This is a prerequisite for the S-specific NAD(P)H-hydrate dehydratase to allow the repair of both epimers of NAD(P)HX.</text>
</comment>
<keyword evidence="8 17" id="KW-0521">NADP</keyword>
<keyword evidence="11 18" id="KW-0413">Isomerase</keyword>
<evidence type="ECO:0000256" key="19">
    <source>
        <dbReference type="PIRNR" id="PIRNR017184"/>
    </source>
</evidence>
<feature type="binding site" evidence="17">
    <location>
        <position position="421"/>
    </location>
    <ligand>
        <name>(6S)-NADPHX</name>
        <dbReference type="ChEBI" id="CHEBI:64076"/>
    </ligand>
</feature>
<keyword evidence="5 18" id="KW-0479">Metal-binding</keyword>
<dbReference type="InterPro" id="IPR036652">
    <property type="entry name" value="YjeF_N_dom_sf"/>
</dbReference>
<feature type="binding site" evidence="18">
    <location>
        <position position="63"/>
    </location>
    <ligand>
        <name>K(+)</name>
        <dbReference type="ChEBI" id="CHEBI:29103"/>
    </ligand>
</feature>
<evidence type="ECO:0000256" key="18">
    <source>
        <dbReference type="HAMAP-Rule" id="MF_01966"/>
    </source>
</evidence>
<comment type="similarity">
    <text evidence="4 19">In the C-terminal section; belongs to the NnrD/CARKD family.</text>
</comment>
<comment type="catalytic activity">
    <reaction evidence="1 18 19">
        <text>(6R)-NADHX = (6S)-NADHX</text>
        <dbReference type="Rhea" id="RHEA:32215"/>
        <dbReference type="ChEBI" id="CHEBI:64074"/>
        <dbReference type="ChEBI" id="CHEBI:64075"/>
        <dbReference type="EC" id="5.1.99.6"/>
    </reaction>
</comment>
<reference evidence="22 23" key="1">
    <citation type="submission" date="2018-10" db="EMBL/GenBank/DDBJ databases">
        <title>Roseomonas sp. nov., isolated from feces of Tibetan antelopes in the Qinghai-Tibet plateau, China.</title>
        <authorList>
            <person name="Tian Z."/>
        </authorList>
    </citation>
    <scope>NUCLEOTIDE SEQUENCE [LARGE SCALE GENOMIC DNA]</scope>
    <source>
        <strain evidence="22 23">Z23</strain>
    </source>
</reference>
<dbReference type="InterPro" id="IPR004443">
    <property type="entry name" value="YjeF_N_dom"/>
</dbReference>
<evidence type="ECO:0000259" key="21">
    <source>
        <dbReference type="PROSITE" id="PS51385"/>
    </source>
</evidence>
<evidence type="ECO:0000256" key="14">
    <source>
        <dbReference type="ARBA" id="ARBA00025153"/>
    </source>
</evidence>
<dbReference type="HAMAP" id="MF_01966">
    <property type="entry name" value="NADHX_epimerase"/>
    <property type="match status" value="1"/>
</dbReference>
<dbReference type="SUPFAM" id="SSF53613">
    <property type="entry name" value="Ribokinase-like"/>
    <property type="match status" value="1"/>
</dbReference>
<dbReference type="PIRSF" id="PIRSF017184">
    <property type="entry name" value="Nnr"/>
    <property type="match status" value="1"/>
</dbReference>
<dbReference type="Proteomes" id="UP000274097">
    <property type="component" value="Unassembled WGS sequence"/>
</dbReference>